<proteinExistence type="predicted"/>
<protein>
    <submittedName>
        <fullName evidence="1">Uncharacterized protein</fullName>
    </submittedName>
</protein>
<reference evidence="1" key="1">
    <citation type="submission" date="2016-10" db="EMBL/GenBank/DDBJ databases">
        <title>Sequence of Gallionella enrichment culture.</title>
        <authorList>
            <person name="Poehlein A."/>
            <person name="Muehling M."/>
            <person name="Daniel R."/>
        </authorList>
    </citation>
    <scope>NUCLEOTIDE SEQUENCE</scope>
</reference>
<comment type="caution">
    <text evidence="1">The sequence shown here is derived from an EMBL/GenBank/DDBJ whole genome shotgun (WGS) entry which is preliminary data.</text>
</comment>
<accession>A0A1J5P9M0</accession>
<sequence>MHGSRGQYKNTFQSSQFGALLNAFEHPLAVALTLHLGRHRQRRHFGGAGFRIGIERGAGKNNAVVFDHRVQAHVAFDFGAAAFDQGAIFLKRFNQLQNATDIIDTGFTQTFQLFIDHHGANAIVHIDFQQDRAVYRKRNDVAAFNPAFARLDAVLQVKRSVAGLVGIG</sequence>
<dbReference type="AlphaFoldDB" id="A0A1J5P9M0"/>
<dbReference type="EMBL" id="MLJW01008349">
    <property type="protein sequence ID" value="OIQ64180.1"/>
    <property type="molecule type" value="Genomic_DNA"/>
</dbReference>
<evidence type="ECO:0000313" key="1">
    <source>
        <dbReference type="EMBL" id="OIQ64180.1"/>
    </source>
</evidence>
<name>A0A1J5P9M0_9ZZZZ</name>
<gene>
    <name evidence="1" type="ORF">GALL_542700</name>
</gene>
<organism evidence="1">
    <name type="scientific">mine drainage metagenome</name>
    <dbReference type="NCBI Taxonomy" id="410659"/>
    <lineage>
        <taxon>unclassified sequences</taxon>
        <taxon>metagenomes</taxon>
        <taxon>ecological metagenomes</taxon>
    </lineage>
</organism>